<evidence type="ECO:0000256" key="4">
    <source>
        <dbReference type="ARBA" id="ARBA00023295"/>
    </source>
</evidence>
<dbReference type="InterPro" id="IPR011990">
    <property type="entry name" value="TPR-like_helical_dom_sf"/>
</dbReference>
<evidence type="ECO:0000313" key="6">
    <source>
        <dbReference type="EMBL" id="OGC28249.1"/>
    </source>
</evidence>
<gene>
    <name evidence="6" type="ORF">A3K49_04620</name>
</gene>
<dbReference type="InterPro" id="IPR012341">
    <property type="entry name" value="6hp_glycosidase-like_sf"/>
</dbReference>
<evidence type="ECO:0000313" key="7">
    <source>
        <dbReference type="Proteomes" id="UP000178602"/>
    </source>
</evidence>
<dbReference type="Gene3D" id="1.50.10.10">
    <property type="match status" value="1"/>
</dbReference>
<protein>
    <submittedName>
        <fullName evidence="6">Uncharacterized protein</fullName>
    </submittedName>
</protein>
<dbReference type="InterPro" id="IPR002037">
    <property type="entry name" value="Glyco_hydro_8"/>
</dbReference>
<feature type="active site" description="Nucleophile" evidence="5">
    <location>
        <position position="131"/>
    </location>
</feature>
<evidence type="ECO:0000256" key="5">
    <source>
        <dbReference type="PROSITE-ProRule" id="PRU10058"/>
    </source>
</evidence>
<dbReference type="SUPFAM" id="SSF48452">
    <property type="entry name" value="TPR-like"/>
    <property type="match status" value="1"/>
</dbReference>
<dbReference type="Proteomes" id="UP000178602">
    <property type="component" value="Unassembled WGS sequence"/>
</dbReference>
<dbReference type="GO" id="GO:0004553">
    <property type="term" value="F:hydrolase activity, hydrolyzing O-glycosyl compounds"/>
    <property type="evidence" value="ECO:0007669"/>
    <property type="project" value="InterPro"/>
</dbReference>
<dbReference type="Pfam" id="PF01270">
    <property type="entry name" value="Glyco_hydro_8"/>
    <property type="match status" value="1"/>
</dbReference>
<dbReference type="InterPro" id="IPR008928">
    <property type="entry name" value="6-hairpin_glycosidase_sf"/>
</dbReference>
<accession>A0A1F4T6V3</accession>
<organism evidence="6 7">
    <name type="scientific">candidate division WOR-1 bacterium RIFOXYC12_FULL_54_18</name>
    <dbReference type="NCBI Taxonomy" id="1802584"/>
    <lineage>
        <taxon>Bacteria</taxon>
        <taxon>Bacillati</taxon>
        <taxon>Saganbacteria</taxon>
    </lineage>
</organism>
<proteinExistence type="inferred from homology"/>
<dbReference type="EMBL" id="MEUG01000001">
    <property type="protein sequence ID" value="OGC28249.1"/>
    <property type="molecule type" value="Genomic_DNA"/>
</dbReference>
<comment type="similarity">
    <text evidence="1">Belongs to the glycosyl hydrolase 8 (cellulase D) family.</text>
</comment>
<evidence type="ECO:0000256" key="2">
    <source>
        <dbReference type="ARBA" id="ARBA00022729"/>
    </source>
</evidence>
<name>A0A1F4T6V3_UNCSA</name>
<evidence type="ECO:0000256" key="3">
    <source>
        <dbReference type="ARBA" id="ARBA00022801"/>
    </source>
</evidence>
<evidence type="ECO:0000256" key="1">
    <source>
        <dbReference type="ARBA" id="ARBA00009209"/>
    </source>
</evidence>
<keyword evidence="3" id="KW-0378">Hydrolase</keyword>
<comment type="caution">
    <text evidence="6">The sequence shown here is derived from an EMBL/GenBank/DDBJ whole genome shotgun (WGS) entry which is preliminary data.</text>
</comment>
<sequence length="1841" mass="208387">MVDFSNILRTSYDYSVRTQIAQDGRPLADLDDTDNDGDGSFDEKITYSEGASYALLRAVEMNDRSTFDKVWLWAQANLQRKNIRQIYNPNTRTWQALSKNDHLFAWRYTPDCGGRSGGVMTTNNDFDPASDADQDIAAALIQAHQKWGSTGQVNYQREGLAVLNDIWNKETRVVAGRRVLLAGDTQDRTRDPFDNSPTFGVNTSYFRPSYYDNLFAVADPTHNWRSMVAPAYELIEKAADATTRDASRQPVVARVNLNPDWIAIDSNFNLHDYGWNKGDHQSKDFFSGGDAFRILYWMATRLKENPNDPMAKRFFSDRTGTTADFGPYSFLRSQLNQNGTIFSSYRLDGTVHWPNETPQSLAAYMVYFWAAGDNDSANKILARLQARYDNQGFWQASEEDSYYAQHWVALAMGLMNRYPTPGIALPSGTTGHETTLPREFSRYDEAPAFLVQRNRTQIAELTREINSPNNQGFITNYNRAEVVRDEDDAKMYQASRTMFDLLFVRFLKRRELGDPAHMDDLNTAIRSFSRAGDVYQKSQIAFILAAEPDRYRSQLNTLGFGRNLPSNLTKKEARYRLYQEIHAFYGRVPRNPILRNLPDPELEGEMILQMAINAPNRTEENRLLEAARRKFDLVLTNQVSEDSRINRGKTYAELSRVQHPYEARRRLRFARGNAQIQKAQILLTLSGEELSPTQALGRITAAYNLLKQATRVSEITDLFFVQIKQMAAECLLRASFILKDLDQRNTTLSINGRTGHSHNELLQVAGAFLADNARWINGYNSSVVTTPANRPLWVRQMEAFNYLWQVKEEMFRAGETRTGQPKNYSLDQLAMLQNAERNIRRIIGQTDLLEPEIIADAKRTLAENLTRQAFIAVDFNAAQDKQVQRGQRTVTIRGYAALLGTPGQPGEAGRLLAEITALPPAEKTRETQAEARVWLAKISLAQADKELDREQKEAILASAMSQLRQVFGLAETGRPLLRGTSLSSALQTVGDIYAAQKNFYDAGMFYRLAIGERTELSTDELTRNPYLRELFTVKTGTTVSPFSELLAFEDIRGIFGRNYFAVSGLGDILNWQGRYADSLPYYQRVTRNSVVYPKAQLGILEAQMRTDETYSQEQIASLEIKARAIFASEPPASSLILRALEDLTEAYRTNEDLQERIVFIGRELLGEETPELNKVEVEVNGRLATLRQMLAPIDRGSLEPRVKANLYLNMAEALLWRQRFDEALDLPLPAEVRGVVENRDLYRVRHGLIQAEAKMRRDYGAKPFLDFLDNKPLAESEAIKIALREKDPDLAARIIQDLSEAYVVEESWPQAVAATNVNPTLLEEISTLFESRRLGYRRLQLGLAYQRVEANIGGKEFAAAETAAKEIPALTTLIRRDDPHLTYVANRGDAAAQVFLGDLYSYRWTGENFNSSRDRYNEALRLIGTDTTKDTRLLRAKIHYGLGQIHNFGRPILNATISRQNYLDALKALETLPQHSIPRIELTAKAYLGLATLEQKENNQDKMREYLGLARQWLSRVRRPLKEISLSLRRMENSVLAPNVSVTASHFSETSSGGYHSMEDRLTSRFQLPLLRDQYIPSFTYHADNRTTDQGNRSLGAAYLGLRANPDIFGRLVTLDLGYRLLQTGAQEPGDPAPKPTYFRQPNLTAAAQLWTRHMTASASTSQDFGNADLNTYYLSAGLNSTGFFPRWPVQAELVGSYSNYHFLSDGRSPARQDFGLDLKIRGDVAETTTAINHNTLIFETSFGFVPYQREEVNGQNVSRGFLNIGNGSSEERPDYLVDSGRSNPFWGPIPLRANMAIKWNPGSVGVFHLWGGINYQATDQFSYRSTSVGISADFARFLHF</sequence>
<dbReference type="SUPFAM" id="SSF48208">
    <property type="entry name" value="Six-hairpin glycosidases"/>
    <property type="match status" value="1"/>
</dbReference>
<dbReference type="GO" id="GO:0005975">
    <property type="term" value="P:carbohydrate metabolic process"/>
    <property type="evidence" value="ECO:0007669"/>
    <property type="project" value="InterPro"/>
</dbReference>
<dbReference type="InterPro" id="IPR019834">
    <property type="entry name" value="Glyco_hydro_8_CS"/>
</dbReference>
<keyword evidence="2" id="KW-0732">Signal</keyword>
<reference evidence="6 7" key="1">
    <citation type="journal article" date="2016" name="Nat. Commun.">
        <title>Thousands of microbial genomes shed light on interconnected biogeochemical processes in an aquifer system.</title>
        <authorList>
            <person name="Anantharaman K."/>
            <person name="Brown C.T."/>
            <person name="Hug L.A."/>
            <person name="Sharon I."/>
            <person name="Castelle C.J."/>
            <person name="Probst A.J."/>
            <person name="Thomas B.C."/>
            <person name="Singh A."/>
            <person name="Wilkins M.J."/>
            <person name="Karaoz U."/>
            <person name="Brodie E.L."/>
            <person name="Williams K.H."/>
            <person name="Hubbard S.S."/>
            <person name="Banfield J.F."/>
        </authorList>
    </citation>
    <scope>NUCLEOTIDE SEQUENCE [LARGE SCALE GENOMIC DNA]</scope>
</reference>
<dbReference type="PROSITE" id="PS00812">
    <property type="entry name" value="GLYCOSYL_HYDROL_F8"/>
    <property type="match status" value="1"/>
</dbReference>
<keyword evidence="4" id="KW-0326">Glycosidase</keyword>